<proteinExistence type="predicted"/>
<dbReference type="EMBL" id="QZWG01000019">
    <property type="protein sequence ID" value="RZB47468.1"/>
    <property type="molecule type" value="Genomic_DNA"/>
</dbReference>
<evidence type="ECO:0000313" key="1">
    <source>
        <dbReference type="EMBL" id="RZB47468.1"/>
    </source>
</evidence>
<organism evidence="1 2">
    <name type="scientific">Glycine soja</name>
    <name type="common">Wild soybean</name>
    <dbReference type="NCBI Taxonomy" id="3848"/>
    <lineage>
        <taxon>Eukaryota</taxon>
        <taxon>Viridiplantae</taxon>
        <taxon>Streptophyta</taxon>
        <taxon>Embryophyta</taxon>
        <taxon>Tracheophyta</taxon>
        <taxon>Spermatophyta</taxon>
        <taxon>Magnoliopsida</taxon>
        <taxon>eudicotyledons</taxon>
        <taxon>Gunneridae</taxon>
        <taxon>Pentapetalae</taxon>
        <taxon>rosids</taxon>
        <taxon>fabids</taxon>
        <taxon>Fabales</taxon>
        <taxon>Fabaceae</taxon>
        <taxon>Papilionoideae</taxon>
        <taxon>50 kb inversion clade</taxon>
        <taxon>NPAAA clade</taxon>
        <taxon>indigoferoid/millettioid clade</taxon>
        <taxon>Phaseoleae</taxon>
        <taxon>Glycine</taxon>
        <taxon>Glycine subgen. Soja</taxon>
    </lineage>
</organism>
<dbReference type="Proteomes" id="UP000289340">
    <property type="component" value="Chromosome 19"/>
</dbReference>
<evidence type="ECO:0000313" key="2">
    <source>
        <dbReference type="Proteomes" id="UP000289340"/>
    </source>
</evidence>
<sequence length="51" mass="6291">MRRMQRKIIPRNKRIKTLHAPIRVYGLYPSVHEDRTPIFQDHTILLHEMHF</sequence>
<protein>
    <submittedName>
        <fullName evidence="1">Uncharacterized protein</fullName>
    </submittedName>
</protein>
<reference evidence="1 2" key="1">
    <citation type="submission" date="2018-09" db="EMBL/GenBank/DDBJ databases">
        <title>A high-quality reference genome of wild soybean provides a powerful tool to mine soybean genomes.</title>
        <authorList>
            <person name="Xie M."/>
            <person name="Chung C.Y.L."/>
            <person name="Li M.-W."/>
            <person name="Wong F.-L."/>
            <person name="Chan T.-F."/>
            <person name="Lam H.-M."/>
        </authorList>
    </citation>
    <scope>NUCLEOTIDE SEQUENCE [LARGE SCALE GENOMIC DNA]</scope>
    <source>
        <strain evidence="2">cv. W05</strain>
        <tissue evidence="1">Hypocotyl of etiolated seedlings</tissue>
    </source>
</reference>
<name>A0A445FF30_GLYSO</name>
<keyword evidence="2" id="KW-1185">Reference proteome</keyword>
<gene>
    <name evidence="1" type="ORF">D0Y65_051195</name>
</gene>
<dbReference type="AlphaFoldDB" id="A0A445FF30"/>
<accession>A0A445FF30</accession>
<comment type="caution">
    <text evidence="1">The sequence shown here is derived from an EMBL/GenBank/DDBJ whole genome shotgun (WGS) entry which is preliminary data.</text>
</comment>